<dbReference type="NCBIfam" id="NF001099">
    <property type="entry name" value="PRK00132.1"/>
    <property type="match status" value="1"/>
</dbReference>
<accession>A0A0S1SR33</accession>
<accession>A0A0S1SLV0</accession>
<dbReference type="STRING" id="1735162.PeribacterB2_0038"/>
<evidence type="ECO:0000256" key="4">
    <source>
        <dbReference type="ARBA" id="ARBA00035259"/>
    </source>
</evidence>
<evidence type="ECO:0000256" key="5">
    <source>
        <dbReference type="HAMAP-Rule" id="MF_00532"/>
    </source>
</evidence>
<dbReference type="GO" id="GO:0003723">
    <property type="term" value="F:RNA binding"/>
    <property type="evidence" value="ECO:0007669"/>
    <property type="project" value="TreeGrafter"/>
</dbReference>
<dbReference type="PANTHER" id="PTHR21569:SF1">
    <property type="entry name" value="SMALL RIBOSOMAL SUBUNIT PROTEIN US9M"/>
    <property type="match status" value="1"/>
</dbReference>
<dbReference type="PANTHER" id="PTHR21569">
    <property type="entry name" value="RIBOSOMAL PROTEIN S9"/>
    <property type="match status" value="1"/>
</dbReference>
<dbReference type="SUPFAM" id="SSF54211">
    <property type="entry name" value="Ribosomal protein S5 domain 2-like"/>
    <property type="match status" value="1"/>
</dbReference>
<evidence type="ECO:0000256" key="2">
    <source>
        <dbReference type="ARBA" id="ARBA00022980"/>
    </source>
</evidence>
<dbReference type="HAMAP" id="MF_00532_B">
    <property type="entry name" value="Ribosomal_uS9_B"/>
    <property type="match status" value="1"/>
</dbReference>
<dbReference type="GO" id="GO:0022627">
    <property type="term" value="C:cytosolic small ribosomal subunit"/>
    <property type="evidence" value="ECO:0007669"/>
    <property type="project" value="TreeGrafter"/>
</dbReference>
<dbReference type="KEGG" id="prf:PeribacterA2_0038"/>
<name>A0A0S1SLV0_9BACT</name>
<gene>
    <name evidence="5" type="primary">rpsI</name>
    <name evidence="8" type="ORF">PeribacterD1_0038</name>
</gene>
<dbReference type="InterPro" id="IPR023035">
    <property type="entry name" value="Ribosomal_uS9_bac/plastid"/>
</dbReference>
<evidence type="ECO:0000313" key="9">
    <source>
        <dbReference type="Proteomes" id="UP000069135"/>
    </source>
</evidence>
<accession>A0A0S1SFG7</accession>
<protein>
    <recommendedName>
        <fullName evidence="4 5">Small ribosomal subunit protein uS9</fullName>
    </recommendedName>
</protein>
<dbReference type="GO" id="GO:0006412">
    <property type="term" value="P:translation"/>
    <property type="evidence" value="ECO:0007669"/>
    <property type="project" value="UniProtKB-UniRule"/>
</dbReference>
<dbReference type="Gene3D" id="3.30.230.10">
    <property type="match status" value="1"/>
</dbReference>
<dbReference type="InterPro" id="IPR020574">
    <property type="entry name" value="Ribosomal_uS9_CS"/>
</dbReference>
<dbReference type="InterPro" id="IPR020568">
    <property type="entry name" value="Ribosomal_Su5_D2-typ_SF"/>
</dbReference>
<keyword evidence="2 5" id="KW-0689">Ribosomal protein</keyword>
<dbReference type="InterPro" id="IPR014721">
    <property type="entry name" value="Ribsml_uS5_D2-typ_fold_subgr"/>
</dbReference>
<organism evidence="8 9">
    <name type="scientific">Candidatus Peribacter riflensis</name>
    <dbReference type="NCBI Taxonomy" id="1735162"/>
    <lineage>
        <taxon>Bacteria</taxon>
        <taxon>Candidatus Peregrinibacteriota</taxon>
        <taxon>Candidatus Peribacteria</taxon>
        <taxon>Candidatus Peribacterales</taxon>
        <taxon>Candidatus Peribacteraceae</taxon>
        <taxon>Candidatus Peribacter</taxon>
    </lineage>
</organism>
<evidence type="ECO:0000313" key="8">
    <source>
        <dbReference type="EMBL" id="ALM12743.1"/>
    </source>
</evidence>
<feature type="region of interest" description="Disordered" evidence="7">
    <location>
        <begin position="115"/>
        <end position="136"/>
    </location>
</feature>
<feature type="compositionally biased region" description="Basic residues" evidence="7">
    <location>
        <begin position="117"/>
        <end position="136"/>
    </location>
</feature>
<dbReference type="Proteomes" id="UP000069135">
    <property type="component" value="Chromosome"/>
</dbReference>
<proteinExistence type="inferred from homology"/>
<dbReference type="EMBL" id="CP013065">
    <property type="protein sequence ID" value="ALM12743.1"/>
    <property type="molecule type" value="Genomic_DNA"/>
</dbReference>
<sequence length="136" mass="15222">MQPTEKKRQYLSGVGKRKTAIARVKVFEGGSGEAIVNGLKIREYFDTAFQTENALSPLVLANLKGRIDVEAITRGGGKEAQSDAVRHGLSRALLLVSPELRGDLKRAGYLRRDARIKERKKPGLKRARRAPQWQKR</sequence>
<evidence type="ECO:0000256" key="3">
    <source>
        <dbReference type="ARBA" id="ARBA00023274"/>
    </source>
</evidence>
<dbReference type="PROSITE" id="PS00360">
    <property type="entry name" value="RIBOSOMAL_S9"/>
    <property type="match status" value="1"/>
</dbReference>
<keyword evidence="3 5" id="KW-0687">Ribonucleoprotein</keyword>
<dbReference type="InterPro" id="IPR000754">
    <property type="entry name" value="Ribosomal_uS9"/>
</dbReference>
<dbReference type="AlphaFoldDB" id="A0A0S1SLV0"/>
<dbReference type="Pfam" id="PF00380">
    <property type="entry name" value="Ribosomal_S9"/>
    <property type="match status" value="1"/>
</dbReference>
<dbReference type="GO" id="GO:0003735">
    <property type="term" value="F:structural constituent of ribosome"/>
    <property type="evidence" value="ECO:0007669"/>
    <property type="project" value="InterPro"/>
</dbReference>
<accession>A0A0S1SD97</accession>
<evidence type="ECO:0000256" key="6">
    <source>
        <dbReference type="RuleBase" id="RU003815"/>
    </source>
</evidence>
<reference evidence="8 9" key="2">
    <citation type="journal article" date="2016" name="PeerJ">
        <title>Analysis of five complete genome sequences for members of the class Peribacteria in the recently recognized Peregrinibacteria bacterial phylum.</title>
        <authorList>
            <person name="Anantharaman K."/>
            <person name="Brown C.T."/>
            <person name="Burstein D."/>
            <person name="Castelle C.J."/>
            <person name="Probst A.J."/>
            <person name="Thomas B.C."/>
            <person name="Williams K.H."/>
            <person name="Banfield J.F."/>
        </authorList>
    </citation>
    <scope>NUCLEOTIDE SEQUENCE [LARGE SCALE GENOMIC DNA]</scope>
    <source>
        <strain evidence="8">RIFOXYD1_FULL_PER-ii_59_16</strain>
    </source>
</reference>
<reference evidence="9" key="1">
    <citation type="submission" date="2015-10" db="EMBL/GenBank/DDBJ databases">
        <title>Analysis of five complete genome sequences for members of the class Peribacteria in the recently recognized Peregrinibacteria bacterial phylum.</title>
        <authorList>
            <person name="Anantharaman K."/>
            <person name="Brown C.T."/>
            <person name="Burstein D."/>
            <person name="Castelle C.J."/>
            <person name="Probst A.J."/>
            <person name="Thomas B.C."/>
            <person name="Williams K.H."/>
            <person name="Banfield J.F."/>
        </authorList>
    </citation>
    <scope>NUCLEOTIDE SEQUENCE [LARGE SCALE GENOMIC DNA]</scope>
</reference>
<evidence type="ECO:0000256" key="7">
    <source>
        <dbReference type="SAM" id="MobiDB-lite"/>
    </source>
</evidence>
<comment type="similarity">
    <text evidence="1 5 6">Belongs to the universal ribosomal protein uS9 family.</text>
</comment>
<dbReference type="PATRIC" id="fig|1735161.3.peg.39"/>
<accession>A0A0S1SV82</accession>
<evidence type="ECO:0000256" key="1">
    <source>
        <dbReference type="ARBA" id="ARBA00005251"/>
    </source>
</evidence>